<evidence type="ECO:0000256" key="7">
    <source>
        <dbReference type="ARBA" id="ARBA00022927"/>
    </source>
</evidence>
<evidence type="ECO:0000256" key="3">
    <source>
        <dbReference type="ARBA" id="ARBA00022448"/>
    </source>
</evidence>
<evidence type="ECO:0000256" key="6">
    <source>
        <dbReference type="ARBA" id="ARBA00022692"/>
    </source>
</evidence>
<dbReference type="GO" id="GO:0015031">
    <property type="term" value="P:protein transport"/>
    <property type="evidence" value="ECO:0007669"/>
    <property type="project" value="UniProtKB-KW"/>
</dbReference>
<dbReference type="PANTHER" id="PTHR33446">
    <property type="entry name" value="PROTEIN TONB-RELATED"/>
    <property type="match status" value="1"/>
</dbReference>
<feature type="domain" description="TonB C-terminal" evidence="12">
    <location>
        <begin position="172"/>
        <end position="265"/>
    </location>
</feature>
<dbReference type="PANTHER" id="PTHR33446:SF2">
    <property type="entry name" value="PROTEIN TONB"/>
    <property type="match status" value="1"/>
</dbReference>
<comment type="caution">
    <text evidence="13">The sequence shown here is derived from an EMBL/GenBank/DDBJ whole genome shotgun (WGS) entry which is preliminary data.</text>
</comment>
<feature type="transmembrane region" description="Helical" evidence="11">
    <location>
        <begin position="12"/>
        <end position="33"/>
    </location>
</feature>
<dbReference type="Proteomes" id="UP000053226">
    <property type="component" value="Unassembled WGS sequence"/>
</dbReference>
<dbReference type="AlphaFoldDB" id="A0A0N0IAE7"/>
<evidence type="ECO:0000256" key="9">
    <source>
        <dbReference type="ARBA" id="ARBA00023136"/>
    </source>
</evidence>
<dbReference type="InterPro" id="IPR051045">
    <property type="entry name" value="TonB-dependent_transducer"/>
</dbReference>
<dbReference type="SUPFAM" id="SSF74653">
    <property type="entry name" value="TolA/TonB C-terminal domain"/>
    <property type="match status" value="1"/>
</dbReference>
<organism evidence="13 14">
    <name type="scientific">Moellerella wisconsensis ATCC 35017</name>
    <dbReference type="NCBI Taxonomy" id="1354267"/>
    <lineage>
        <taxon>Bacteria</taxon>
        <taxon>Pseudomonadati</taxon>
        <taxon>Pseudomonadota</taxon>
        <taxon>Gammaproteobacteria</taxon>
        <taxon>Enterobacterales</taxon>
        <taxon>Morganellaceae</taxon>
        <taxon>Moellerella</taxon>
    </lineage>
</organism>
<keyword evidence="7" id="KW-0653">Protein transport</keyword>
<keyword evidence="8 11" id="KW-1133">Transmembrane helix</keyword>
<protein>
    <submittedName>
        <fullName evidence="13">Putative TonB family protein</fullName>
    </submittedName>
</protein>
<evidence type="ECO:0000256" key="8">
    <source>
        <dbReference type="ARBA" id="ARBA00022989"/>
    </source>
</evidence>
<dbReference type="GO" id="GO:0098797">
    <property type="term" value="C:plasma membrane protein complex"/>
    <property type="evidence" value="ECO:0007669"/>
    <property type="project" value="TreeGrafter"/>
</dbReference>
<comment type="subcellular location">
    <subcellularLocation>
        <location evidence="1">Cell inner membrane</location>
        <topology evidence="1">Single-pass membrane protein</topology>
        <orientation evidence="1">Periplasmic side</orientation>
    </subcellularLocation>
</comment>
<reference evidence="13 14" key="1">
    <citation type="submission" date="2015-07" db="EMBL/GenBank/DDBJ databases">
        <title>ATOL: Assembling a taxonomically balanced genome-scale reconstruction of the evolutionary history of the Enterobacteriaceae.</title>
        <authorList>
            <person name="Plunkett G.III."/>
            <person name="Neeno-Eckwall E.C."/>
            <person name="Glasner J.D."/>
            <person name="Perna N.T."/>
        </authorList>
    </citation>
    <scope>NUCLEOTIDE SEQUENCE [LARGE SCALE GENOMIC DNA]</scope>
    <source>
        <strain evidence="13 14">ATCC 35017</strain>
    </source>
</reference>
<keyword evidence="3" id="KW-0813">Transport</keyword>
<dbReference type="GO" id="GO:0055085">
    <property type="term" value="P:transmembrane transport"/>
    <property type="evidence" value="ECO:0007669"/>
    <property type="project" value="InterPro"/>
</dbReference>
<comment type="similarity">
    <text evidence="2">Belongs to the TonB family.</text>
</comment>
<feature type="compositionally biased region" description="Low complexity" evidence="10">
    <location>
        <begin position="104"/>
        <end position="118"/>
    </location>
</feature>
<dbReference type="InterPro" id="IPR037682">
    <property type="entry name" value="TonB_C"/>
</dbReference>
<dbReference type="NCBIfam" id="TIGR01352">
    <property type="entry name" value="tonB_Cterm"/>
    <property type="match status" value="1"/>
</dbReference>
<evidence type="ECO:0000256" key="2">
    <source>
        <dbReference type="ARBA" id="ARBA00006555"/>
    </source>
</evidence>
<proteinExistence type="inferred from homology"/>
<keyword evidence="4" id="KW-1003">Cell membrane</keyword>
<gene>
    <name evidence="13" type="ORF">M992_1816</name>
</gene>
<accession>A0A0N0IAE7</accession>
<keyword evidence="6 11" id="KW-0812">Transmembrane</keyword>
<evidence type="ECO:0000256" key="1">
    <source>
        <dbReference type="ARBA" id="ARBA00004383"/>
    </source>
</evidence>
<dbReference type="InterPro" id="IPR006260">
    <property type="entry name" value="TonB/TolA_C"/>
</dbReference>
<dbReference type="PROSITE" id="PS52015">
    <property type="entry name" value="TONB_CTD"/>
    <property type="match status" value="1"/>
</dbReference>
<evidence type="ECO:0000259" key="12">
    <source>
        <dbReference type="PROSITE" id="PS52015"/>
    </source>
</evidence>
<evidence type="ECO:0000256" key="11">
    <source>
        <dbReference type="SAM" id="Phobius"/>
    </source>
</evidence>
<evidence type="ECO:0000313" key="14">
    <source>
        <dbReference type="Proteomes" id="UP000053226"/>
    </source>
</evidence>
<keyword evidence="5" id="KW-0997">Cell inner membrane</keyword>
<dbReference type="Gene3D" id="3.30.1150.10">
    <property type="match status" value="1"/>
</dbReference>
<dbReference type="GO" id="GO:0031992">
    <property type="term" value="F:energy transducer activity"/>
    <property type="evidence" value="ECO:0007669"/>
    <property type="project" value="TreeGrafter"/>
</dbReference>
<evidence type="ECO:0000256" key="5">
    <source>
        <dbReference type="ARBA" id="ARBA00022519"/>
    </source>
</evidence>
<evidence type="ECO:0000256" key="10">
    <source>
        <dbReference type="SAM" id="MobiDB-lite"/>
    </source>
</evidence>
<dbReference type="RefSeq" id="WP_053908220.1">
    <property type="nucleotide sequence ID" value="NZ_CAWMUS010000018.1"/>
</dbReference>
<name>A0A0N0IAE7_9GAMM</name>
<evidence type="ECO:0000256" key="4">
    <source>
        <dbReference type="ARBA" id="ARBA00022475"/>
    </source>
</evidence>
<evidence type="ECO:0000313" key="13">
    <source>
        <dbReference type="EMBL" id="KPD02661.1"/>
    </source>
</evidence>
<sequence length="265" mass="29606">MKTLLLPSDNRINLIIAGIIALAIHGVFLAWLMTKNNIYQWDEVLPAASVIVEFSFDHQAKKQIEPHIGPEQQLSALMTAQEAMRETPQWLLLAENEQADIQVQPKKSPQQQQKPIISAVPTPKNIPAQRPSDNTQASRAQFTSDAIAQIVSDKTAASYQSESHEVNNEEQQWQARVLGHLIKFKQYPTDAHRRNRSGTPVVSFVVDAEGYVLQQSLLRSSGTRALDREAERVIKRAQPLPIPPPEALAHGQVTVILPIVFLLNE</sequence>
<dbReference type="EMBL" id="LGAA01000018">
    <property type="protein sequence ID" value="KPD02661.1"/>
    <property type="molecule type" value="Genomic_DNA"/>
</dbReference>
<dbReference type="Pfam" id="PF03544">
    <property type="entry name" value="TonB_C"/>
    <property type="match status" value="1"/>
</dbReference>
<keyword evidence="9 11" id="KW-0472">Membrane</keyword>
<feature type="region of interest" description="Disordered" evidence="10">
    <location>
        <begin position="104"/>
        <end position="139"/>
    </location>
</feature>
<keyword evidence="14" id="KW-1185">Reference proteome</keyword>